<comment type="caution">
    <text evidence="2">The sequence shown here is derived from an EMBL/GenBank/DDBJ whole genome shotgun (WGS) entry which is preliminary data.</text>
</comment>
<protein>
    <recommendedName>
        <fullName evidence="1">NAD-dependent epimerase/dehydratase domain-containing protein</fullName>
    </recommendedName>
</protein>
<organism evidence="2 3">
    <name type="scientific">Laodelphax striatellus</name>
    <name type="common">Small brown planthopper</name>
    <name type="synonym">Delphax striatella</name>
    <dbReference type="NCBI Taxonomy" id="195883"/>
    <lineage>
        <taxon>Eukaryota</taxon>
        <taxon>Metazoa</taxon>
        <taxon>Ecdysozoa</taxon>
        <taxon>Arthropoda</taxon>
        <taxon>Hexapoda</taxon>
        <taxon>Insecta</taxon>
        <taxon>Pterygota</taxon>
        <taxon>Neoptera</taxon>
        <taxon>Paraneoptera</taxon>
        <taxon>Hemiptera</taxon>
        <taxon>Auchenorrhyncha</taxon>
        <taxon>Fulgoroidea</taxon>
        <taxon>Delphacidae</taxon>
        <taxon>Criomorphinae</taxon>
        <taxon>Laodelphax</taxon>
    </lineage>
</organism>
<dbReference type="SUPFAM" id="SSF51735">
    <property type="entry name" value="NAD(P)-binding Rossmann-fold domains"/>
    <property type="match status" value="1"/>
</dbReference>
<dbReference type="Pfam" id="PF01370">
    <property type="entry name" value="Epimerase"/>
    <property type="match status" value="1"/>
</dbReference>
<feature type="domain" description="NAD-dependent epimerase/dehydratase" evidence="1">
    <location>
        <begin position="10"/>
        <end position="239"/>
    </location>
</feature>
<sequence length="375" mass="41563">MADNNDKPKVIVLGGCGFIGRNLVAYLVSNDLISYLRIVDKVPPQTAWLSTRHKKYFEDPRVEFKSANLIIPESCQNAFAGELFDYVINCAGETKLGQTEPIYREGILKLSLNCAELAAKQKCKRFVEISSGQMASNDKEKHKESDKCDPWLSIAKFKLQVEEQLEEIEGLNYTVLRPAIVYGIGDRTGIVPRLVLGAVYRHLGESMKLLWGRDLVTNTCHVDDVCRAVWHVAVRGGEGGGGGGGSHVYNVVDDSQSTQGSLSDLVSEMFNINHDYYGNLISKIAKVEMSTVVDEVNDKHLAPWAELCALGGVNNTPLSPYIQQELMYEKHLNLDASKLAATGFQLAVPRVTKKALQEILDDHIEMNLFPNVFAC</sequence>
<proteinExistence type="predicted"/>
<dbReference type="OrthoDB" id="16464at2759"/>
<dbReference type="EMBL" id="QKKF02034557">
    <property type="protein sequence ID" value="RZF33221.1"/>
    <property type="molecule type" value="Genomic_DNA"/>
</dbReference>
<dbReference type="FunCoup" id="A0A482WJ57">
    <property type="interactions" value="9"/>
</dbReference>
<evidence type="ECO:0000259" key="1">
    <source>
        <dbReference type="Pfam" id="PF01370"/>
    </source>
</evidence>
<gene>
    <name evidence="2" type="ORF">LSTR_LSTR014026</name>
</gene>
<dbReference type="InterPro" id="IPR036291">
    <property type="entry name" value="NAD(P)-bd_dom_sf"/>
</dbReference>
<accession>A0A482WJ57</accession>
<dbReference type="PANTHER" id="PTHR43245">
    <property type="entry name" value="BIFUNCTIONAL POLYMYXIN RESISTANCE PROTEIN ARNA"/>
    <property type="match status" value="1"/>
</dbReference>
<dbReference type="PANTHER" id="PTHR43245:SF11">
    <property type="entry name" value="LD23561P"/>
    <property type="match status" value="1"/>
</dbReference>
<dbReference type="Gene3D" id="3.40.50.720">
    <property type="entry name" value="NAD(P)-binding Rossmann-like Domain"/>
    <property type="match status" value="1"/>
</dbReference>
<dbReference type="InParanoid" id="A0A482WJ57"/>
<evidence type="ECO:0000313" key="3">
    <source>
        <dbReference type="Proteomes" id="UP000291343"/>
    </source>
</evidence>
<dbReference type="AlphaFoldDB" id="A0A482WJ57"/>
<name>A0A482WJ57_LAOST</name>
<keyword evidence="3" id="KW-1185">Reference proteome</keyword>
<reference evidence="2 3" key="1">
    <citation type="journal article" date="2017" name="Gigascience">
        <title>Genome sequence of the small brown planthopper, Laodelphax striatellus.</title>
        <authorList>
            <person name="Zhu J."/>
            <person name="Jiang F."/>
            <person name="Wang X."/>
            <person name="Yang P."/>
            <person name="Bao Y."/>
            <person name="Zhao W."/>
            <person name="Wang W."/>
            <person name="Lu H."/>
            <person name="Wang Q."/>
            <person name="Cui N."/>
            <person name="Li J."/>
            <person name="Chen X."/>
            <person name="Luo L."/>
            <person name="Yu J."/>
            <person name="Kang L."/>
            <person name="Cui F."/>
        </authorList>
    </citation>
    <scope>NUCLEOTIDE SEQUENCE [LARGE SCALE GENOMIC DNA]</scope>
    <source>
        <strain evidence="2">Lst14</strain>
    </source>
</reference>
<evidence type="ECO:0000313" key="2">
    <source>
        <dbReference type="EMBL" id="RZF33221.1"/>
    </source>
</evidence>
<dbReference type="Proteomes" id="UP000291343">
    <property type="component" value="Unassembled WGS sequence"/>
</dbReference>
<dbReference type="InterPro" id="IPR001509">
    <property type="entry name" value="Epimerase_deHydtase"/>
</dbReference>
<dbReference type="SMR" id="A0A482WJ57"/>
<dbReference type="STRING" id="195883.A0A482WJ57"/>
<dbReference type="InterPro" id="IPR050177">
    <property type="entry name" value="Lipid_A_modif_metabolic_enz"/>
</dbReference>